<reference evidence="1" key="1">
    <citation type="journal article" date="2023" name="bioRxiv">
        <title>Improved chromosome-level genome assembly for marigold (Tagetes erecta).</title>
        <authorList>
            <person name="Jiang F."/>
            <person name="Yuan L."/>
            <person name="Wang S."/>
            <person name="Wang H."/>
            <person name="Xu D."/>
            <person name="Wang A."/>
            <person name="Fan W."/>
        </authorList>
    </citation>
    <scope>NUCLEOTIDE SEQUENCE</scope>
    <source>
        <strain evidence="1">WSJ</strain>
        <tissue evidence="1">Leaf</tissue>
    </source>
</reference>
<organism evidence="1 2">
    <name type="scientific">Tagetes erecta</name>
    <name type="common">African marigold</name>
    <dbReference type="NCBI Taxonomy" id="13708"/>
    <lineage>
        <taxon>Eukaryota</taxon>
        <taxon>Viridiplantae</taxon>
        <taxon>Streptophyta</taxon>
        <taxon>Embryophyta</taxon>
        <taxon>Tracheophyta</taxon>
        <taxon>Spermatophyta</taxon>
        <taxon>Magnoliopsida</taxon>
        <taxon>eudicotyledons</taxon>
        <taxon>Gunneridae</taxon>
        <taxon>Pentapetalae</taxon>
        <taxon>asterids</taxon>
        <taxon>campanulids</taxon>
        <taxon>Asterales</taxon>
        <taxon>Asteraceae</taxon>
        <taxon>Asteroideae</taxon>
        <taxon>Heliantheae alliance</taxon>
        <taxon>Tageteae</taxon>
        <taxon>Tagetes</taxon>
    </lineage>
</organism>
<accession>A0AAD8L9T3</accession>
<gene>
    <name evidence="1" type="ORF">QVD17_02623</name>
</gene>
<sequence>MLEGVPAAKTNNISWCGYVGLLDNSSKVLTSMKGWLRSNHASRRQPTTLDINNSKSHPFLCRLNVAVIFPKLFFFTH</sequence>
<dbReference type="Proteomes" id="UP001229421">
    <property type="component" value="Unassembled WGS sequence"/>
</dbReference>
<dbReference type="EMBL" id="JAUHHV010000001">
    <property type="protein sequence ID" value="KAK1436839.1"/>
    <property type="molecule type" value="Genomic_DNA"/>
</dbReference>
<dbReference type="AlphaFoldDB" id="A0AAD8L9T3"/>
<evidence type="ECO:0000313" key="1">
    <source>
        <dbReference type="EMBL" id="KAK1436839.1"/>
    </source>
</evidence>
<proteinExistence type="predicted"/>
<comment type="caution">
    <text evidence="1">The sequence shown here is derived from an EMBL/GenBank/DDBJ whole genome shotgun (WGS) entry which is preliminary data.</text>
</comment>
<name>A0AAD8L9T3_TARER</name>
<protein>
    <submittedName>
        <fullName evidence="1">Uncharacterized protein</fullName>
    </submittedName>
</protein>
<evidence type="ECO:0000313" key="2">
    <source>
        <dbReference type="Proteomes" id="UP001229421"/>
    </source>
</evidence>
<keyword evidence="2" id="KW-1185">Reference proteome</keyword>